<protein>
    <submittedName>
        <fullName evidence="5">Uncharacterized protein LOC106464797 isoform X1</fullName>
    </submittedName>
</protein>
<feature type="transmembrane region" description="Helical" evidence="3">
    <location>
        <begin position="165"/>
        <end position="184"/>
    </location>
</feature>
<keyword evidence="2" id="KW-0325">Glycoprotein</keyword>
<accession>A0ABM1SXE2</accession>
<dbReference type="Pfam" id="PF17064">
    <property type="entry name" value="QVR"/>
    <property type="match status" value="1"/>
</dbReference>
<dbReference type="GeneID" id="106464797"/>
<keyword evidence="3" id="KW-0472">Membrane</keyword>
<evidence type="ECO:0000313" key="4">
    <source>
        <dbReference type="Proteomes" id="UP000694941"/>
    </source>
</evidence>
<evidence type="ECO:0000256" key="1">
    <source>
        <dbReference type="ARBA" id="ARBA00022729"/>
    </source>
</evidence>
<dbReference type="PANTHER" id="PTHR33562">
    <property type="entry name" value="ATILLA, ISOFORM B-RELATED-RELATED"/>
    <property type="match status" value="1"/>
</dbReference>
<keyword evidence="4" id="KW-1185">Reference proteome</keyword>
<dbReference type="Proteomes" id="UP000694941">
    <property type="component" value="Unplaced"/>
</dbReference>
<reference evidence="5" key="1">
    <citation type="submission" date="2025-08" db="UniProtKB">
        <authorList>
            <consortium name="RefSeq"/>
        </authorList>
    </citation>
    <scope>IDENTIFICATION</scope>
    <source>
        <tissue evidence="5">Muscle</tissue>
    </source>
</reference>
<organism evidence="4 5">
    <name type="scientific">Limulus polyphemus</name>
    <name type="common">Atlantic horseshoe crab</name>
    <dbReference type="NCBI Taxonomy" id="6850"/>
    <lineage>
        <taxon>Eukaryota</taxon>
        <taxon>Metazoa</taxon>
        <taxon>Ecdysozoa</taxon>
        <taxon>Arthropoda</taxon>
        <taxon>Chelicerata</taxon>
        <taxon>Merostomata</taxon>
        <taxon>Xiphosura</taxon>
        <taxon>Limulidae</taxon>
        <taxon>Limulus</taxon>
    </lineage>
</organism>
<keyword evidence="3" id="KW-1133">Transmembrane helix</keyword>
<proteinExistence type="predicted"/>
<name>A0ABM1SXE2_LIMPO</name>
<dbReference type="InterPro" id="IPR031424">
    <property type="entry name" value="QVR-like"/>
</dbReference>
<sequence>MQIPCFRRSVTLQFKATNTDPWQSRKAFPTLYVTASPPSYLQPYENSAHLIASAIRCFQCSSDQESDGEDQCGAYEHFDTERNIAIDCLGEEAVTPGTFCYKSIQQSPRGFIWDGRWRTVIRRCAQVSERGNNWGCDWGYKENGVYWEKCYCAEDECNGARNFRISMNHIFIVLLCASTLTMLMI</sequence>
<evidence type="ECO:0000313" key="5">
    <source>
        <dbReference type="RefSeq" id="XP_022248298.1"/>
    </source>
</evidence>
<evidence type="ECO:0000256" key="3">
    <source>
        <dbReference type="SAM" id="Phobius"/>
    </source>
</evidence>
<keyword evidence="3" id="KW-0812">Transmembrane</keyword>
<dbReference type="InterPro" id="IPR050975">
    <property type="entry name" value="Sleep_regulator"/>
</dbReference>
<keyword evidence="1" id="KW-0732">Signal</keyword>
<dbReference type="PANTHER" id="PTHR33562:SF27">
    <property type="entry name" value="PROTEIN QUIVER"/>
    <property type="match status" value="1"/>
</dbReference>
<dbReference type="RefSeq" id="XP_022248298.1">
    <property type="nucleotide sequence ID" value="XM_022392590.1"/>
</dbReference>
<evidence type="ECO:0000256" key="2">
    <source>
        <dbReference type="ARBA" id="ARBA00023180"/>
    </source>
</evidence>
<gene>
    <name evidence="5" type="primary">LOC106464797</name>
</gene>